<feature type="domain" description="Cytochrome c-552/4" evidence="2">
    <location>
        <begin position="435"/>
        <end position="502"/>
    </location>
</feature>
<name>A0A150P0C1_SORCE</name>
<dbReference type="SUPFAM" id="SSF48695">
    <property type="entry name" value="Multiheme cytochromes"/>
    <property type="match status" value="1"/>
</dbReference>
<dbReference type="GO" id="GO:0008253">
    <property type="term" value="F:5'-nucleotidase activity"/>
    <property type="evidence" value="ECO:0007669"/>
    <property type="project" value="TreeGrafter"/>
</dbReference>
<dbReference type="InterPro" id="IPR023155">
    <property type="entry name" value="Cyt_c-552/4"/>
</dbReference>
<dbReference type="Pfam" id="PF13435">
    <property type="entry name" value="Cytochrome_C554"/>
    <property type="match status" value="1"/>
</dbReference>
<gene>
    <name evidence="3" type="ORF">BE04_38040</name>
</gene>
<comment type="caution">
    <text evidence="3">The sequence shown here is derived from an EMBL/GenBank/DDBJ whole genome shotgun (WGS) entry which is preliminary data.</text>
</comment>
<dbReference type="Gene3D" id="1.10.1130.10">
    <property type="entry name" value="Flavocytochrome C3, Chain A"/>
    <property type="match status" value="1"/>
</dbReference>
<dbReference type="GO" id="GO:0009166">
    <property type="term" value="P:nucleotide catabolic process"/>
    <property type="evidence" value="ECO:0007669"/>
    <property type="project" value="InterPro"/>
</dbReference>
<keyword evidence="1" id="KW-0732">Signal</keyword>
<feature type="signal peptide" evidence="1">
    <location>
        <begin position="1"/>
        <end position="30"/>
    </location>
</feature>
<feature type="chain" id="PRO_5007565200" description="Cytochrome c-552/4 domain-containing protein" evidence="1">
    <location>
        <begin position="31"/>
        <end position="556"/>
    </location>
</feature>
<protein>
    <recommendedName>
        <fullName evidence="2">Cytochrome c-552/4 domain-containing protein</fullName>
    </recommendedName>
</protein>
<evidence type="ECO:0000313" key="3">
    <source>
        <dbReference type="EMBL" id="KYF48218.1"/>
    </source>
</evidence>
<evidence type="ECO:0000259" key="2">
    <source>
        <dbReference type="Pfam" id="PF13435"/>
    </source>
</evidence>
<evidence type="ECO:0000313" key="4">
    <source>
        <dbReference type="Proteomes" id="UP000075604"/>
    </source>
</evidence>
<dbReference type="PANTHER" id="PTHR11575:SF24">
    <property type="entry name" value="5'-NUCLEOTIDASE"/>
    <property type="match status" value="1"/>
</dbReference>
<sequence length="556" mass="58454">MKRSLLRGVRRGYALLIPFLAIAAAAGAAACQGCKVPEQGAASAEADADVGATRPTVRLYVLSTVAGALEPCGCTKDQLGGIDHLAALIESQRGEAPDRLVVGAGPLLFMEPEVKPERRTQDAWKAEAMALAAKEIGLAAWAPGENDWALGAEALAKYQEQSGAAVLAKNLEGAQGVRGVVVRDVSGVKVGLIGVSDPKGLAGAYPDGVKAGSAVEAVKAGVEEAKKQGATVFVGLAALPRGEALRLADNAPELHVLVLGKPSERGDVNDGPKPPVLIGTTLVVETPNHLQSVAVVDLFVRGKGDGPLVFADAGGVAKADELISLSARIRELEIRLNGWEGSKTVSAKDIADRKADLEKLRAEKAQLESAETKVTGSFFRYSAVEVREKLGADKDVAGQLLAYYKRVNVHNKEAFADRVPEPPAKGEASYIGIDACTNCHDDERKVFDGTAHARAYATLQQDFKEYNLDCVSCHVTGYGKPGGSTVTHNASLQNVQCEECHGPGSLHAKDPEKKGLIVLAPSPESCVTQCHHPPHVEGFEPMAKMQLILGPGHGRD</sequence>
<reference evidence="3 4" key="1">
    <citation type="submission" date="2014-02" db="EMBL/GenBank/DDBJ databases">
        <title>The small core and large imbalanced accessory genome model reveals a collaborative survival strategy of Sorangium cellulosum strains in nature.</title>
        <authorList>
            <person name="Han K."/>
            <person name="Peng R."/>
            <person name="Blom J."/>
            <person name="Li Y.-Z."/>
        </authorList>
    </citation>
    <scope>NUCLEOTIDE SEQUENCE [LARGE SCALE GENOMIC DNA]</scope>
    <source>
        <strain evidence="3 4">So0157-18</strain>
    </source>
</reference>
<organism evidence="3 4">
    <name type="scientific">Sorangium cellulosum</name>
    <name type="common">Polyangium cellulosum</name>
    <dbReference type="NCBI Taxonomy" id="56"/>
    <lineage>
        <taxon>Bacteria</taxon>
        <taxon>Pseudomonadati</taxon>
        <taxon>Myxococcota</taxon>
        <taxon>Polyangia</taxon>
        <taxon>Polyangiales</taxon>
        <taxon>Polyangiaceae</taxon>
        <taxon>Sorangium</taxon>
    </lineage>
</organism>
<accession>A0A150P0C1</accession>
<dbReference type="GO" id="GO:0030288">
    <property type="term" value="C:outer membrane-bounded periplasmic space"/>
    <property type="evidence" value="ECO:0007669"/>
    <property type="project" value="TreeGrafter"/>
</dbReference>
<proteinExistence type="predicted"/>
<dbReference type="PANTHER" id="PTHR11575">
    <property type="entry name" value="5'-NUCLEOTIDASE-RELATED"/>
    <property type="match status" value="1"/>
</dbReference>
<dbReference type="EMBL" id="JELX01004417">
    <property type="protein sequence ID" value="KYF48218.1"/>
    <property type="molecule type" value="Genomic_DNA"/>
</dbReference>
<dbReference type="Proteomes" id="UP000075604">
    <property type="component" value="Unassembled WGS sequence"/>
</dbReference>
<dbReference type="InterPro" id="IPR036280">
    <property type="entry name" value="Multihaem_cyt_sf"/>
</dbReference>
<dbReference type="InterPro" id="IPR029052">
    <property type="entry name" value="Metallo-depent_PP-like"/>
</dbReference>
<dbReference type="InterPro" id="IPR006179">
    <property type="entry name" value="5_nucleotidase/apyrase"/>
</dbReference>
<evidence type="ECO:0000256" key="1">
    <source>
        <dbReference type="SAM" id="SignalP"/>
    </source>
</evidence>
<dbReference type="GO" id="GO:0008768">
    <property type="term" value="F:UDP-sugar diphosphatase activity"/>
    <property type="evidence" value="ECO:0007669"/>
    <property type="project" value="TreeGrafter"/>
</dbReference>
<dbReference type="AlphaFoldDB" id="A0A150P0C1"/>
<dbReference type="PROSITE" id="PS51257">
    <property type="entry name" value="PROKAR_LIPOPROTEIN"/>
    <property type="match status" value="1"/>
</dbReference>
<dbReference type="Gene3D" id="3.60.21.10">
    <property type="match status" value="1"/>
</dbReference>
<dbReference type="SUPFAM" id="SSF56300">
    <property type="entry name" value="Metallo-dependent phosphatases"/>
    <property type="match status" value="1"/>
</dbReference>